<evidence type="ECO:0000313" key="3">
    <source>
        <dbReference type="Proteomes" id="UP000583752"/>
    </source>
</evidence>
<sequence>MNRSAELERLVRFYETIDAATLFVRLAAIYAPDAHFKDPFNEVQGRDAIERIFAHMFHQVVDPRFTVVTGVQQQNQAFVTWEFRFRMKRFSMEEQCIRGASHLVFDGAGAVQLHRDYWDAAEELYEKLPLLGALMRMLKRAAAR</sequence>
<name>A0A848HMX9_9BURK</name>
<dbReference type="Pfam" id="PF12680">
    <property type="entry name" value="SnoaL_2"/>
    <property type="match status" value="1"/>
</dbReference>
<dbReference type="Proteomes" id="UP000583752">
    <property type="component" value="Unassembled WGS sequence"/>
</dbReference>
<dbReference type="InterPro" id="IPR037401">
    <property type="entry name" value="SnoaL-like"/>
</dbReference>
<protein>
    <submittedName>
        <fullName evidence="2">Nuclear transport factor 2 family protein</fullName>
    </submittedName>
</protein>
<reference evidence="2 3" key="1">
    <citation type="submission" date="2020-04" db="EMBL/GenBank/DDBJ databases">
        <title>Massilia sp. RP-1-19 isolated from soil.</title>
        <authorList>
            <person name="Dahal R.H."/>
        </authorList>
    </citation>
    <scope>NUCLEOTIDE SEQUENCE [LARGE SCALE GENOMIC DNA]</scope>
    <source>
        <strain evidence="2 3">RP-1-19</strain>
    </source>
</reference>
<accession>A0A848HMX9</accession>
<dbReference type="AlphaFoldDB" id="A0A848HMX9"/>
<feature type="domain" description="SnoaL-like" evidence="1">
    <location>
        <begin position="12"/>
        <end position="107"/>
    </location>
</feature>
<dbReference type="RefSeq" id="WP_169467667.1">
    <property type="nucleotide sequence ID" value="NZ_JABBGG010000009.1"/>
</dbReference>
<evidence type="ECO:0000259" key="1">
    <source>
        <dbReference type="Pfam" id="PF12680"/>
    </source>
</evidence>
<comment type="caution">
    <text evidence="2">The sequence shown here is derived from an EMBL/GenBank/DDBJ whole genome shotgun (WGS) entry which is preliminary data.</text>
</comment>
<dbReference type="SUPFAM" id="SSF54427">
    <property type="entry name" value="NTF2-like"/>
    <property type="match status" value="1"/>
</dbReference>
<keyword evidence="3" id="KW-1185">Reference proteome</keyword>
<dbReference type="Gene3D" id="3.10.450.50">
    <property type="match status" value="1"/>
</dbReference>
<gene>
    <name evidence="2" type="ORF">HHL21_16075</name>
</gene>
<proteinExistence type="predicted"/>
<organism evidence="2 3">
    <name type="scientific">Massilia polaris</name>
    <dbReference type="NCBI Taxonomy" id="2728846"/>
    <lineage>
        <taxon>Bacteria</taxon>
        <taxon>Pseudomonadati</taxon>
        <taxon>Pseudomonadota</taxon>
        <taxon>Betaproteobacteria</taxon>
        <taxon>Burkholderiales</taxon>
        <taxon>Oxalobacteraceae</taxon>
        <taxon>Telluria group</taxon>
        <taxon>Massilia</taxon>
    </lineage>
</organism>
<dbReference type="InterPro" id="IPR032710">
    <property type="entry name" value="NTF2-like_dom_sf"/>
</dbReference>
<dbReference type="EMBL" id="JABBGG010000009">
    <property type="protein sequence ID" value="NML62564.1"/>
    <property type="molecule type" value="Genomic_DNA"/>
</dbReference>
<evidence type="ECO:0000313" key="2">
    <source>
        <dbReference type="EMBL" id="NML62564.1"/>
    </source>
</evidence>